<comment type="caution">
    <text evidence="2">The sequence shown here is derived from an EMBL/GenBank/DDBJ whole genome shotgun (WGS) entry which is preliminary data.</text>
</comment>
<gene>
    <name evidence="2" type="ORF">PHMEG_00026200</name>
</gene>
<feature type="compositionally biased region" description="Polar residues" evidence="1">
    <location>
        <begin position="254"/>
        <end position="264"/>
    </location>
</feature>
<evidence type="ECO:0000313" key="2">
    <source>
        <dbReference type="EMBL" id="OWZ02268.1"/>
    </source>
</evidence>
<protein>
    <submittedName>
        <fullName evidence="2">Uncharacterized protein</fullName>
    </submittedName>
</protein>
<evidence type="ECO:0000256" key="1">
    <source>
        <dbReference type="SAM" id="MobiDB-lite"/>
    </source>
</evidence>
<keyword evidence="3" id="KW-1185">Reference proteome</keyword>
<proteinExistence type="predicted"/>
<dbReference type="STRING" id="4795.A0A225VBK3"/>
<dbReference type="OrthoDB" id="79812at2759"/>
<dbReference type="Proteomes" id="UP000198211">
    <property type="component" value="Unassembled WGS sequence"/>
</dbReference>
<organism evidence="2 3">
    <name type="scientific">Phytophthora megakarya</name>
    <dbReference type="NCBI Taxonomy" id="4795"/>
    <lineage>
        <taxon>Eukaryota</taxon>
        <taxon>Sar</taxon>
        <taxon>Stramenopiles</taxon>
        <taxon>Oomycota</taxon>
        <taxon>Peronosporomycetes</taxon>
        <taxon>Peronosporales</taxon>
        <taxon>Peronosporaceae</taxon>
        <taxon>Phytophthora</taxon>
    </lineage>
</organism>
<feature type="compositionally biased region" description="Acidic residues" evidence="1">
    <location>
        <begin position="243"/>
        <end position="253"/>
    </location>
</feature>
<sequence length="569" mass="63404">MGDDPYNFEIALPACHVNKATRNHHVSSSDEDGSDLSASIKIMSDSSSDNDSNRESDHERQERAKPKRTNESKITAPSSGNALDRAKNFLSKYSNAGIGDRNVTKTPISSRSRRVRLDLDGDEDFSVESGYNEEDTTEKNKSATAFSNGVILNKDDNTSSNDSNFAHSDEMDDEKSIDHPPHTTYSETHSPAPLSTIPTRKSKSDESEDGASIESSHSDSSEEQFESFTIPQNTQPKPAYQEDSVDDYIESFQEESMSQSITDNSQHRDFQPNRVTPAFTPEKPQQLIVSDSGIYEEEVFEQEDSALAGTTPTTSIAPIVELSLSALDRSSNFFATENETQAPNHKIIGTPSFTTALEQKVLPLEGRSTDEATSTAKERVTIVRTFQYNEEKRVEMKDASTQFTGNHAAIQADLIPDGMHNVFERAPSQPTSTTSPRFGEKSDACPCANLNSCQREQQPLPTPPISTLFESPLKNLDALKWPVTSSTSIYKQQLLKLQDQILQKKRETEQIVHARMTFEYSSLRGTERVFITARRAKKLELWEALMRVDPTLDERKAREVAHRAQGASM</sequence>
<feature type="compositionally biased region" description="Acidic residues" evidence="1">
    <location>
        <begin position="120"/>
        <end position="136"/>
    </location>
</feature>
<feature type="region of interest" description="Disordered" evidence="1">
    <location>
        <begin position="22"/>
        <end position="285"/>
    </location>
</feature>
<name>A0A225VBK3_9STRA</name>
<accession>A0A225VBK3</accession>
<reference evidence="3" key="1">
    <citation type="submission" date="2017-03" db="EMBL/GenBank/DDBJ databases">
        <title>Phytopthora megakarya and P. palmivora, two closely related causual agents of cacao black pod achieved similar genome size and gene model numbers by different mechanisms.</title>
        <authorList>
            <person name="Ali S."/>
            <person name="Shao J."/>
            <person name="Larry D.J."/>
            <person name="Kronmiller B."/>
            <person name="Shen D."/>
            <person name="Strem M.D."/>
            <person name="Melnick R.L."/>
            <person name="Guiltinan M.J."/>
            <person name="Tyler B.M."/>
            <person name="Meinhardt L.W."/>
            <person name="Bailey B.A."/>
        </authorList>
    </citation>
    <scope>NUCLEOTIDE SEQUENCE [LARGE SCALE GENOMIC DNA]</scope>
    <source>
        <strain evidence="3">zdho120</strain>
    </source>
</reference>
<dbReference type="EMBL" id="NBNE01006286">
    <property type="protein sequence ID" value="OWZ02268.1"/>
    <property type="molecule type" value="Genomic_DNA"/>
</dbReference>
<dbReference type="AlphaFoldDB" id="A0A225VBK3"/>
<evidence type="ECO:0000313" key="3">
    <source>
        <dbReference type="Proteomes" id="UP000198211"/>
    </source>
</evidence>
<feature type="compositionally biased region" description="Polar residues" evidence="1">
    <location>
        <begin position="72"/>
        <end position="81"/>
    </location>
</feature>
<feature type="compositionally biased region" description="Basic and acidic residues" evidence="1">
    <location>
        <begin position="51"/>
        <end position="71"/>
    </location>
</feature>